<organism evidence="1 2">
    <name type="scientific">Catenovulum agarivorans DS-2</name>
    <dbReference type="NCBI Taxonomy" id="1328313"/>
    <lineage>
        <taxon>Bacteria</taxon>
        <taxon>Pseudomonadati</taxon>
        <taxon>Pseudomonadota</taxon>
        <taxon>Gammaproteobacteria</taxon>
        <taxon>Alteromonadales</taxon>
        <taxon>Alteromonadaceae</taxon>
        <taxon>Catenovulum</taxon>
    </lineage>
</organism>
<dbReference type="EMBL" id="ARZY01000076">
    <property type="protein sequence ID" value="EWH08093.1"/>
    <property type="molecule type" value="Genomic_DNA"/>
</dbReference>
<dbReference type="AlphaFoldDB" id="W7QIY9"/>
<feature type="non-terminal residue" evidence="1">
    <location>
        <position position="1"/>
    </location>
</feature>
<accession>W7QIY9</accession>
<keyword evidence="2" id="KW-1185">Reference proteome</keyword>
<protein>
    <submittedName>
        <fullName evidence="1">Uncharacterized protein</fullName>
    </submittedName>
</protein>
<name>W7QIY9_9ALTE</name>
<sequence length="60" mass="7092">RLTQIFERPRKNEDGSNVHLDFSNAFFTFKTEISTRQKYIDEQIAKEVLKSALANFKNKK</sequence>
<proteinExistence type="predicted"/>
<reference evidence="1 2" key="1">
    <citation type="journal article" date="2014" name="Genome Announc.">
        <title>Draft Genome Sequence of the Agar-Degrading Bacterium Catenovulum sp. Strain DS-2, Isolated from Intestines of Haliotis diversicolor.</title>
        <authorList>
            <person name="Shan D."/>
            <person name="Li X."/>
            <person name="Gu Z."/>
            <person name="Wei G."/>
            <person name="Gao Z."/>
            <person name="Shao Z."/>
        </authorList>
    </citation>
    <scope>NUCLEOTIDE SEQUENCE [LARGE SCALE GENOMIC DNA]</scope>
    <source>
        <strain evidence="1 2">DS-2</strain>
    </source>
</reference>
<comment type="caution">
    <text evidence="1">The sequence shown here is derived from an EMBL/GenBank/DDBJ whole genome shotgun (WGS) entry which is preliminary data.</text>
</comment>
<evidence type="ECO:0000313" key="1">
    <source>
        <dbReference type="EMBL" id="EWH08093.1"/>
    </source>
</evidence>
<gene>
    <name evidence="1" type="ORF">DS2_19121</name>
</gene>
<dbReference type="Proteomes" id="UP000019276">
    <property type="component" value="Unassembled WGS sequence"/>
</dbReference>
<evidence type="ECO:0000313" key="2">
    <source>
        <dbReference type="Proteomes" id="UP000019276"/>
    </source>
</evidence>